<gene>
    <name evidence="1" type="ORF">S06H3_55997</name>
</gene>
<protein>
    <submittedName>
        <fullName evidence="1">Uncharacterized protein</fullName>
    </submittedName>
</protein>
<sequence length="73" mass="7801">FDRCNFINTGATTIDSAFVMPASAPSHRRVFLKDCTGYGFTDWDASDRGYLYLSGGTATAGGYTGLYQASVVS</sequence>
<comment type="caution">
    <text evidence="1">The sequence shown here is derived from an EMBL/GenBank/DDBJ whole genome shotgun (WGS) entry which is preliminary data.</text>
</comment>
<reference evidence="1" key="1">
    <citation type="journal article" date="2014" name="Front. Microbiol.">
        <title>High frequency of phylogenetically diverse reductive dehalogenase-homologous genes in deep subseafloor sedimentary metagenomes.</title>
        <authorList>
            <person name="Kawai M."/>
            <person name="Futagami T."/>
            <person name="Toyoda A."/>
            <person name="Takaki Y."/>
            <person name="Nishi S."/>
            <person name="Hori S."/>
            <person name="Arai W."/>
            <person name="Tsubouchi T."/>
            <person name="Morono Y."/>
            <person name="Uchiyama I."/>
            <person name="Ito T."/>
            <person name="Fujiyama A."/>
            <person name="Inagaki F."/>
            <person name="Takami H."/>
        </authorList>
    </citation>
    <scope>NUCLEOTIDE SEQUENCE</scope>
    <source>
        <strain evidence="1">Expedition CK06-06</strain>
    </source>
</reference>
<dbReference type="AlphaFoldDB" id="X1Q397"/>
<organism evidence="1">
    <name type="scientific">marine sediment metagenome</name>
    <dbReference type="NCBI Taxonomy" id="412755"/>
    <lineage>
        <taxon>unclassified sequences</taxon>
        <taxon>metagenomes</taxon>
        <taxon>ecological metagenomes</taxon>
    </lineage>
</organism>
<proteinExistence type="predicted"/>
<dbReference type="EMBL" id="BARV01035976">
    <property type="protein sequence ID" value="GAI49231.1"/>
    <property type="molecule type" value="Genomic_DNA"/>
</dbReference>
<accession>X1Q397</accession>
<feature type="non-terminal residue" evidence="1">
    <location>
        <position position="1"/>
    </location>
</feature>
<name>X1Q397_9ZZZZ</name>
<evidence type="ECO:0000313" key="1">
    <source>
        <dbReference type="EMBL" id="GAI49231.1"/>
    </source>
</evidence>